<feature type="transmembrane region" description="Helical" evidence="1">
    <location>
        <begin position="75"/>
        <end position="95"/>
    </location>
</feature>
<keyword evidence="1" id="KW-0472">Membrane</keyword>
<keyword evidence="1" id="KW-1133">Transmembrane helix</keyword>
<evidence type="ECO:0000256" key="1">
    <source>
        <dbReference type="SAM" id="Phobius"/>
    </source>
</evidence>
<accession>A0AAF3EWM5</accession>
<reference evidence="3" key="1">
    <citation type="submission" date="2024-02" db="UniProtKB">
        <authorList>
            <consortium name="WormBaseParasite"/>
        </authorList>
    </citation>
    <scope>IDENTIFICATION</scope>
</reference>
<dbReference type="WBParaSite" id="MBELARI_LOCUS1853">
    <property type="protein sequence ID" value="MBELARI_LOCUS1853"/>
    <property type="gene ID" value="MBELARI_LOCUS1853"/>
</dbReference>
<keyword evidence="1" id="KW-0812">Transmembrane</keyword>
<keyword evidence="2" id="KW-1185">Reference proteome</keyword>
<evidence type="ECO:0000313" key="3">
    <source>
        <dbReference type="WBParaSite" id="MBELARI_LOCUS1853"/>
    </source>
</evidence>
<dbReference type="Proteomes" id="UP000887575">
    <property type="component" value="Unassembled WGS sequence"/>
</dbReference>
<name>A0AAF3EWM5_9BILA</name>
<sequence>MRMDFLCPFHLKKIASFARLFHFLASQVMSRSLMLLLKLFVFFVLVSLANADGLLHRWEQASQSEKRGIESIGALLFNIFVVLLVLCCCICCCIVSTRRKRFKQAPPVTVHVQHGHPSAPQPYGFATYPQSAGYHPANQGV</sequence>
<evidence type="ECO:0000313" key="2">
    <source>
        <dbReference type="Proteomes" id="UP000887575"/>
    </source>
</evidence>
<organism evidence="2 3">
    <name type="scientific">Mesorhabditis belari</name>
    <dbReference type="NCBI Taxonomy" id="2138241"/>
    <lineage>
        <taxon>Eukaryota</taxon>
        <taxon>Metazoa</taxon>
        <taxon>Ecdysozoa</taxon>
        <taxon>Nematoda</taxon>
        <taxon>Chromadorea</taxon>
        <taxon>Rhabditida</taxon>
        <taxon>Rhabditina</taxon>
        <taxon>Rhabditomorpha</taxon>
        <taxon>Rhabditoidea</taxon>
        <taxon>Rhabditidae</taxon>
        <taxon>Mesorhabditinae</taxon>
        <taxon>Mesorhabditis</taxon>
    </lineage>
</organism>
<protein>
    <submittedName>
        <fullName evidence="3">Uncharacterized protein</fullName>
    </submittedName>
</protein>
<proteinExistence type="predicted"/>
<dbReference type="AlphaFoldDB" id="A0AAF3EWM5"/>